<feature type="disulfide bond" evidence="5">
    <location>
        <begin position="325"/>
        <end position="334"/>
    </location>
</feature>
<evidence type="ECO:0000256" key="1">
    <source>
        <dbReference type="ARBA" id="ARBA00022536"/>
    </source>
</evidence>
<keyword evidence="1 5" id="KW-0245">EGF-like domain</keyword>
<feature type="domain" description="EGF-like" evidence="7">
    <location>
        <begin position="246"/>
        <end position="278"/>
    </location>
</feature>
<dbReference type="PANTHER" id="PTHR24049:SF22">
    <property type="entry name" value="DROSOPHILA CRUMBS HOMOLOG"/>
    <property type="match status" value="1"/>
</dbReference>
<dbReference type="Pfam" id="PF00008">
    <property type="entry name" value="EGF"/>
    <property type="match status" value="1"/>
</dbReference>
<proteinExistence type="predicted"/>
<feature type="disulfide bond" evidence="5">
    <location>
        <begin position="250"/>
        <end position="260"/>
    </location>
</feature>
<feature type="domain" description="EGF-like" evidence="7">
    <location>
        <begin position="136"/>
        <end position="177"/>
    </location>
</feature>
<protein>
    <submittedName>
        <fullName evidence="8">Sushi, von Willebrand factor type A, EGF and pentraxin domain containing 1, mRNA protein</fullName>
    </submittedName>
</protein>
<dbReference type="AlphaFoldDB" id="A0AAV4I6F3"/>
<reference evidence="8 9" key="1">
    <citation type="journal article" date="2021" name="Elife">
        <title>Chloroplast acquisition without the gene transfer in kleptoplastic sea slugs, Plakobranchus ocellatus.</title>
        <authorList>
            <person name="Maeda T."/>
            <person name="Takahashi S."/>
            <person name="Yoshida T."/>
            <person name="Shimamura S."/>
            <person name="Takaki Y."/>
            <person name="Nagai Y."/>
            <person name="Toyoda A."/>
            <person name="Suzuki Y."/>
            <person name="Arimoto A."/>
            <person name="Ishii H."/>
            <person name="Satoh N."/>
            <person name="Nishiyama T."/>
            <person name="Hasebe M."/>
            <person name="Maruyama T."/>
            <person name="Minagawa J."/>
            <person name="Obokata J."/>
            <person name="Shigenobu S."/>
        </authorList>
    </citation>
    <scope>NUCLEOTIDE SEQUENCE [LARGE SCALE GENOMIC DNA]</scope>
</reference>
<evidence type="ECO:0000256" key="2">
    <source>
        <dbReference type="ARBA" id="ARBA00022729"/>
    </source>
</evidence>
<keyword evidence="6" id="KW-0472">Membrane</keyword>
<gene>
    <name evidence="8" type="ORF">ElyMa_001180600</name>
</gene>
<dbReference type="EMBL" id="BMAT01002316">
    <property type="protein sequence ID" value="GFS04602.1"/>
    <property type="molecule type" value="Genomic_DNA"/>
</dbReference>
<dbReference type="SMART" id="SM00179">
    <property type="entry name" value="EGF_CA"/>
    <property type="match status" value="3"/>
</dbReference>
<dbReference type="InterPro" id="IPR051022">
    <property type="entry name" value="Notch_Cell-Fate_Det"/>
</dbReference>
<feature type="disulfide bond" evidence="5">
    <location>
        <begin position="268"/>
        <end position="277"/>
    </location>
</feature>
<dbReference type="InterPro" id="IPR001881">
    <property type="entry name" value="EGF-like_Ca-bd_dom"/>
</dbReference>
<evidence type="ECO:0000256" key="5">
    <source>
        <dbReference type="PROSITE-ProRule" id="PRU00076"/>
    </source>
</evidence>
<feature type="disulfide bond" evidence="5">
    <location>
        <begin position="234"/>
        <end position="243"/>
    </location>
</feature>
<dbReference type="GO" id="GO:0007157">
    <property type="term" value="P:heterophilic cell-cell adhesion via plasma membrane cell adhesion molecules"/>
    <property type="evidence" value="ECO:0007669"/>
    <property type="project" value="TreeGrafter"/>
</dbReference>
<dbReference type="GO" id="GO:0032991">
    <property type="term" value="C:protein-containing complex"/>
    <property type="evidence" value="ECO:0007669"/>
    <property type="project" value="TreeGrafter"/>
</dbReference>
<dbReference type="GO" id="GO:0045197">
    <property type="term" value="P:establishment or maintenance of epithelial cell apical/basal polarity"/>
    <property type="evidence" value="ECO:0007669"/>
    <property type="project" value="TreeGrafter"/>
</dbReference>
<keyword evidence="9" id="KW-1185">Reference proteome</keyword>
<dbReference type="PROSITE" id="PS00022">
    <property type="entry name" value="EGF_1"/>
    <property type="match status" value="4"/>
</dbReference>
<evidence type="ECO:0000256" key="6">
    <source>
        <dbReference type="SAM" id="Phobius"/>
    </source>
</evidence>
<keyword evidence="6" id="KW-0812">Transmembrane</keyword>
<comment type="caution">
    <text evidence="8">The sequence shown here is derived from an EMBL/GenBank/DDBJ whole genome shotgun (WGS) entry which is preliminary data.</text>
</comment>
<evidence type="ECO:0000313" key="8">
    <source>
        <dbReference type="EMBL" id="GFS04602.1"/>
    </source>
</evidence>
<keyword evidence="4 5" id="KW-1015">Disulfide bond</keyword>
<dbReference type="InterPro" id="IPR000742">
    <property type="entry name" value="EGF"/>
</dbReference>
<name>A0AAV4I6F3_9GAST</name>
<feature type="domain" description="EGF-like" evidence="7">
    <location>
        <begin position="206"/>
        <end position="244"/>
    </location>
</feature>
<dbReference type="Gene3D" id="2.10.50.10">
    <property type="entry name" value="Tumor Necrosis Factor Receptor, subunit A, domain 2"/>
    <property type="match status" value="1"/>
</dbReference>
<dbReference type="Pfam" id="PF07699">
    <property type="entry name" value="Ephrin_rec_like"/>
    <property type="match status" value="2"/>
</dbReference>
<dbReference type="PANTHER" id="PTHR24049">
    <property type="entry name" value="CRUMBS FAMILY MEMBER"/>
    <property type="match status" value="1"/>
</dbReference>
<feature type="domain" description="EGF-like" evidence="7">
    <location>
        <begin position="298"/>
        <end position="335"/>
    </location>
</feature>
<dbReference type="Gene3D" id="2.10.25.10">
    <property type="entry name" value="Laminin"/>
    <property type="match status" value="3"/>
</dbReference>
<keyword evidence="3" id="KW-0677">Repeat</keyword>
<evidence type="ECO:0000259" key="7">
    <source>
        <dbReference type="PROSITE" id="PS50026"/>
    </source>
</evidence>
<sequence>MHCAPGRYQPQEAQTSCILCPNETFTESRGAQNVSQCAEGCPAGHWSPTALEPCHPCRKGQYQPQSRGTLCINCPGDYTTDTVGATQMFQCYEECERGTAGYSGREPFCDPCPLDAYQPLRGQEECKFQGHMMDPGIRFCNQTSFMCYNGGKCIDPKDMDSNVNCHCLPGFKGYNCEELDPDFCPEPYVCPNRAQGGEEPLKFWQYEDPCDSSPCENGGSCLNSNETNSYQCYCPLGYSGPLCGDLLTLCRGVPCIHGRCDNHGECLCDVGYAGAYCNKSVDPCWFGLNSKGCEPDNPMNPCLSQPCSLGSTCLPSTAGTYVCKCQPGSTGPHCSKPPRNTTLSDWAIFLGRVSQFNIFSDALPTSQIQSLANPAACNQSYHGDVISWTNALPYAFATKKSLCLDVNECWYPKLFPCSPPTDICVDMLGFYKCINPQSQRDPHRDMKIFVGIGVAGFVLLSIVVGAVLIRSKRRKNRHG</sequence>
<dbReference type="SMART" id="SM01411">
    <property type="entry name" value="Ephrin_rec_like"/>
    <property type="match status" value="3"/>
</dbReference>
<dbReference type="SMART" id="SM00181">
    <property type="entry name" value="EGF"/>
    <property type="match status" value="4"/>
</dbReference>
<evidence type="ECO:0000313" key="9">
    <source>
        <dbReference type="Proteomes" id="UP000762676"/>
    </source>
</evidence>
<dbReference type="CDD" id="cd00054">
    <property type="entry name" value="EGF_CA"/>
    <property type="match status" value="1"/>
</dbReference>
<dbReference type="PROSITE" id="PS50026">
    <property type="entry name" value="EGF_3"/>
    <property type="match status" value="4"/>
</dbReference>
<dbReference type="SUPFAM" id="SSF57196">
    <property type="entry name" value="EGF/Laminin"/>
    <property type="match status" value="3"/>
</dbReference>
<feature type="disulfide bond" evidence="5">
    <location>
        <begin position="167"/>
        <end position="176"/>
    </location>
</feature>
<dbReference type="GO" id="GO:0005886">
    <property type="term" value="C:plasma membrane"/>
    <property type="evidence" value="ECO:0007669"/>
    <property type="project" value="TreeGrafter"/>
</dbReference>
<feature type="transmembrane region" description="Helical" evidence="6">
    <location>
        <begin position="448"/>
        <end position="469"/>
    </location>
</feature>
<dbReference type="GO" id="GO:0005509">
    <property type="term" value="F:calcium ion binding"/>
    <property type="evidence" value="ECO:0007669"/>
    <property type="project" value="InterPro"/>
</dbReference>
<feature type="disulfide bond" evidence="5">
    <location>
        <begin position="215"/>
        <end position="232"/>
    </location>
</feature>
<dbReference type="InterPro" id="IPR011641">
    <property type="entry name" value="Tyr-kin_ephrin_A/B_rcpt-like"/>
</dbReference>
<keyword evidence="2" id="KW-0732">Signal</keyword>
<comment type="caution">
    <text evidence="5">Lacks conserved residue(s) required for the propagation of feature annotation.</text>
</comment>
<dbReference type="Proteomes" id="UP000762676">
    <property type="component" value="Unassembled WGS sequence"/>
</dbReference>
<accession>A0AAV4I6F3</accession>
<keyword evidence="6" id="KW-1133">Transmembrane helix</keyword>
<evidence type="ECO:0000256" key="4">
    <source>
        <dbReference type="ARBA" id="ARBA00023157"/>
    </source>
</evidence>
<dbReference type="PROSITE" id="PS01186">
    <property type="entry name" value="EGF_2"/>
    <property type="match status" value="3"/>
</dbReference>
<evidence type="ECO:0000256" key="3">
    <source>
        <dbReference type="ARBA" id="ARBA00022737"/>
    </source>
</evidence>
<organism evidence="8 9">
    <name type="scientific">Elysia marginata</name>
    <dbReference type="NCBI Taxonomy" id="1093978"/>
    <lineage>
        <taxon>Eukaryota</taxon>
        <taxon>Metazoa</taxon>
        <taxon>Spiralia</taxon>
        <taxon>Lophotrochozoa</taxon>
        <taxon>Mollusca</taxon>
        <taxon>Gastropoda</taxon>
        <taxon>Heterobranchia</taxon>
        <taxon>Euthyneura</taxon>
        <taxon>Panpulmonata</taxon>
        <taxon>Sacoglossa</taxon>
        <taxon>Placobranchoidea</taxon>
        <taxon>Plakobranchidae</taxon>
        <taxon>Elysia</taxon>
    </lineage>
</organism>